<dbReference type="InterPro" id="IPR036182">
    <property type="entry name" value="PCuAC_sf"/>
</dbReference>
<organism evidence="3 4">
    <name type="scientific">Pseudorhodoplanes sinuspersici</name>
    <dbReference type="NCBI Taxonomy" id="1235591"/>
    <lineage>
        <taxon>Bacteria</taxon>
        <taxon>Pseudomonadati</taxon>
        <taxon>Pseudomonadota</taxon>
        <taxon>Alphaproteobacteria</taxon>
        <taxon>Hyphomicrobiales</taxon>
        <taxon>Pseudorhodoplanes</taxon>
    </lineage>
</organism>
<dbReference type="InterPro" id="IPR021174">
    <property type="entry name" value="UCP037139"/>
</dbReference>
<dbReference type="InterPro" id="IPR058248">
    <property type="entry name" value="Lxx211020-like"/>
</dbReference>
<dbReference type="KEGG" id="psin:CAK95_07270"/>
<dbReference type="PANTHER" id="PTHR36302">
    <property type="entry name" value="BLR7088 PROTEIN"/>
    <property type="match status" value="1"/>
</dbReference>
<evidence type="ECO:0000256" key="1">
    <source>
        <dbReference type="SAM" id="SignalP"/>
    </source>
</evidence>
<evidence type="ECO:0000313" key="4">
    <source>
        <dbReference type="Proteomes" id="UP000194137"/>
    </source>
</evidence>
<dbReference type="SUPFAM" id="SSF110087">
    <property type="entry name" value="DR1885-like metal-binding protein"/>
    <property type="match status" value="1"/>
</dbReference>
<dbReference type="CDD" id="cd08545">
    <property type="entry name" value="YcnI_like"/>
    <property type="match status" value="1"/>
</dbReference>
<dbReference type="Gene3D" id="2.60.40.2230">
    <property type="entry name" value="Uncharacterised protein YcnI-like PF07987, DUF1775"/>
    <property type="match status" value="1"/>
</dbReference>
<sequence length="330" mass="34758">MMTRLAGTATTFAWMMLAGGVAFAHVTLETREAKAGTGYKAVLKVPHGCDGSATLKVRAQIPEGVIAVKPMMKPGWQIETVKGAYGKSYPYYHGVQLTEGVKEIVWSGGKLPDDFYDEFVFASFLAGDLPEGRLYFPVTQECETGEARWTDIPAQGQDAHALKFPAPAVVILAQHKGHGAGAAPAAANVYKVGSITIEAPWSRATPGGAKVAGGYMKITNNGKEPDRLIGGSVPVAGRFEIHEMATEGGVMTMRELPKGLEIKPGQTVELTPGGYHIMFQELKSGLKQGQTVKGTLVFEKAGKVDVEYRVGPIGGGAPSGGAAGGGHSHH</sequence>
<dbReference type="STRING" id="1235591.CAK95_07270"/>
<name>A0A1W6ZZS5_9HYPH</name>
<dbReference type="PANTHER" id="PTHR36302:SF1">
    <property type="entry name" value="COPPER CHAPERONE PCU(A)C"/>
    <property type="match status" value="1"/>
</dbReference>
<dbReference type="PIRSF" id="PIRSF037139">
    <property type="entry name" value="UCP037139"/>
    <property type="match status" value="1"/>
</dbReference>
<protein>
    <submittedName>
        <fullName evidence="3">Copper resistance protein CopZ</fullName>
    </submittedName>
</protein>
<reference evidence="3 4" key="1">
    <citation type="submission" date="2017-05" db="EMBL/GenBank/DDBJ databases">
        <title>Full genome sequence of Pseudorhodoplanes sinuspersici.</title>
        <authorList>
            <person name="Dastgheib S.M.M."/>
            <person name="Shavandi M."/>
            <person name="Tirandaz H."/>
        </authorList>
    </citation>
    <scope>NUCLEOTIDE SEQUENCE [LARGE SCALE GENOMIC DNA]</scope>
    <source>
        <strain evidence="3 4">RIPI110</strain>
    </source>
</reference>
<dbReference type="Proteomes" id="UP000194137">
    <property type="component" value="Chromosome"/>
</dbReference>
<feature type="domain" description="YncI copper-binding" evidence="2">
    <location>
        <begin position="25"/>
        <end position="170"/>
    </location>
</feature>
<evidence type="ECO:0000313" key="3">
    <source>
        <dbReference type="EMBL" id="ARQ02810.1"/>
    </source>
</evidence>
<accession>A0A1W6ZZS5</accession>
<dbReference type="InterPro" id="IPR007410">
    <property type="entry name" value="LpqE-like"/>
</dbReference>
<evidence type="ECO:0000259" key="2">
    <source>
        <dbReference type="Pfam" id="PF07987"/>
    </source>
</evidence>
<keyword evidence="4" id="KW-1185">Reference proteome</keyword>
<feature type="chain" id="PRO_5013094500" evidence="1">
    <location>
        <begin position="25"/>
        <end position="330"/>
    </location>
</feature>
<dbReference type="Pfam" id="PF07987">
    <property type="entry name" value="DUF1775"/>
    <property type="match status" value="1"/>
</dbReference>
<dbReference type="RefSeq" id="WP_245303656.1">
    <property type="nucleotide sequence ID" value="NZ_CP021112.1"/>
</dbReference>
<proteinExistence type="predicted"/>
<dbReference type="InterPro" id="IPR038507">
    <property type="entry name" value="YcnI-like_sf"/>
</dbReference>
<dbReference type="Gene3D" id="2.60.40.1890">
    <property type="entry name" value="PCu(A)C copper chaperone"/>
    <property type="match status" value="1"/>
</dbReference>
<dbReference type="InterPro" id="IPR012533">
    <property type="entry name" value="YcnI-copper_dom"/>
</dbReference>
<gene>
    <name evidence="3" type="ORF">CAK95_07270</name>
</gene>
<dbReference type="EMBL" id="CP021112">
    <property type="protein sequence ID" value="ARQ02810.1"/>
    <property type="molecule type" value="Genomic_DNA"/>
</dbReference>
<dbReference type="AlphaFoldDB" id="A0A1W6ZZS5"/>
<keyword evidence="1" id="KW-0732">Signal</keyword>
<dbReference type="Pfam" id="PF04314">
    <property type="entry name" value="PCuAC"/>
    <property type="match status" value="1"/>
</dbReference>
<feature type="signal peptide" evidence="1">
    <location>
        <begin position="1"/>
        <end position="24"/>
    </location>
</feature>